<dbReference type="PROSITE" id="PS50850">
    <property type="entry name" value="MFS"/>
    <property type="match status" value="1"/>
</dbReference>
<feature type="domain" description="Major facilitator superfamily (MFS) profile" evidence="8">
    <location>
        <begin position="25"/>
        <end position="420"/>
    </location>
</feature>
<organism evidence="9 10">
    <name type="scientific">Georgenia daeguensis</name>
    <dbReference type="NCBI Taxonomy" id="908355"/>
    <lineage>
        <taxon>Bacteria</taxon>
        <taxon>Bacillati</taxon>
        <taxon>Actinomycetota</taxon>
        <taxon>Actinomycetes</taxon>
        <taxon>Micrococcales</taxon>
        <taxon>Bogoriellaceae</taxon>
        <taxon>Georgenia</taxon>
    </lineage>
</organism>
<feature type="transmembrane region" description="Helical" evidence="7">
    <location>
        <begin position="115"/>
        <end position="132"/>
    </location>
</feature>
<evidence type="ECO:0000256" key="2">
    <source>
        <dbReference type="ARBA" id="ARBA00022448"/>
    </source>
</evidence>
<accession>A0ABP8ESK4</accession>
<dbReference type="Proteomes" id="UP001499841">
    <property type="component" value="Unassembled WGS sequence"/>
</dbReference>
<keyword evidence="10" id="KW-1185">Reference proteome</keyword>
<feature type="transmembrane region" description="Helical" evidence="7">
    <location>
        <begin position="90"/>
        <end position="109"/>
    </location>
</feature>
<feature type="transmembrane region" description="Helical" evidence="7">
    <location>
        <begin position="397"/>
        <end position="416"/>
    </location>
</feature>
<evidence type="ECO:0000256" key="6">
    <source>
        <dbReference type="ARBA" id="ARBA00023136"/>
    </source>
</evidence>
<evidence type="ECO:0000256" key="3">
    <source>
        <dbReference type="ARBA" id="ARBA00022475"/>
    </source>
</evidence>
<feature type="transmembrane region" description="Helical" evidence="7">
    <location>
        <begin position="20"/>
        <end position="40"/>
    </location>
</feature>
<dbReference type="InterPro" id="IPR036259">
    <property type="entry name" value="MFS_trans_sf"/>
</dbReference>
<feature type="transmembrane region" description="Helical" evidence="7">
    <location>
        <begin position="180"/>
        <end position="198"/>
    </location>
</feature>
<keyword evidence="2" id="KW-0813">Transport</keyword>
<dbReference type="PANTHER" id="PTHR23517">
    <property type="entry name" value="RESISTANCE PROTEIN MDTM, PUTATIVE-RELATED-RELATED"/>
    <property type="match status" value="1"/>
</dbReference>
<feature type="transmembrane region" description="Helical" evidence="7">
    <location>
        <begin position="242"/>
        <end position="259"/>
    </location>
</feature>
<dbReference type="InterPro" id="IPR020846">
    <property type="entry name" value="MFS_dom"/>
</dbReference>
<feature type="transmembrane region" description="Helical" evidence="7">
    <location>
        <begin position="303"/>
        <end position="323"/>
    </location>
</feature>
<evidence type="ECO:0000256" key="4">
    <source>
        <dbReference type="ARBA" id="ARBA00022692"/>
    </source>
</evidence>
<sequence length="435" mass="44142">MPEDHPRAARPTDPYDAPMFPLRTVVLGAFVPSLVFEIGLGAMLPIIAPTAVGLGADLALAGVLAALLPVGQIIADLPAGSLAARIGDRYAMILAGAVAAVAFAGAAFAPGLVTLAVAVLATGAASAVFNLARHSYLTEITPPLRRARVLSTLAGVHRIGQFLGPFVGALVIHGGDVRNAYLLGVVTAAAATLTLVLVPDTAPGERPAAGSLRARAAARRTARLAAGPGPTMGQVLREHRRVFTTLGAAVLLVGAVRGARQTVIPLWGEHLDLDPATTSLIFGIAGAVDMLLFYPAGKVMDRLGRLWIGVPSMIVMGAATLALPFTDSVVSMSVVAGLMGLGNGMSSGILMTLGSDVAPASGRAQFLGMWRVLQDSGGALGPLIASAGAALGSLAAGIWVTGALGGAAAAALARWVPRWSVHANRTTRRRAGLIP</sequence>
<dbReference type="InterPro" id="IPR050171">
    <property type="entry name" value="MFS_Transporters"/>
</dbReference>
<keyword evidence="6 7" id="KW-0472">Membrane</keyword>
<dbReference type="InterPro" id="IPR011701">
    <property type="entry name" value="MFS"/>
</dbReference>
<evidence type="ECO:0000256" key="1">
    <source>
        <dbReference type="ARBA" id="ARBA00004651"/>
    </source>
</evidence>
<proteinExistence type="predicted"/>
<dbReference type="CDD" id="cd17325">
    <property type="entry name" value="MFS_MdtG_SLC18_like"/>
    <property type="match status" value="1"/>
</dbReference>
<comment type="subcellular location">
    <subcellularLocation>
        <location evidence="1">Cell membrane</location>
        <topology evidence="1">Multi-pass membrane protein</topology>
    </subcellularLocation>
</comment>
<dbReference type="PANTHER" id="PTHR23517:SF3">
    <property type="entry name" value="INTEGRAL MEMBRANE TRANSPORT PROTEIN"/>
    <property type="match status" value="1"/>
</dbReference>
<feature type="transmembrane region" description="Helical" evidence="7">
    <location>
        <begin position="153"/>
        <end position="174"/>
    </location>
</feature>
<name>A0ABP8ESK4_9MICO</name>
<evidence type="ECO:0000313" key="9">
    <source>
        <dbReference type="EMBL" id="GAA4286951.1"/>
    </source>
</evidence>
<keyword evidence="5 7" id="KW-1133">Transmembrane helix</keyword>
<dbReference type="Gene3D" id="1.20.1250.20">
    <property type="entry name" value="MFS general substrate transporter like domains"/>
    <property type="match status" value="2"/>
</dbReference>
<evidence type="ECO:0000313" key="10">
    <source>
        <dbReference type="Proteomes" id="UP001499841"/>
    </source>
</evidence>
<keyword evidence="4 7" id="KW-0812">Transmembrane</keyword>
<evidence type="ECO:0000259" key="8">
    <source>
        <dbReference type="PROSITE" id="PS50850"/>
    </source>
</evidence>
<dbReference type="SUPFAM" id="SSF103473">
    <property type="entry name" value="MFS general substrate transporter"/>
    <property type="match status" value="1"/>
</dbReference>
<gene>
    <name evidence="9" type="ORF">GCM10022262_13100</name>
</gene>
<reference evidence="10" key="1">
    <citation type="journal article" date="2019" name="Int. J. Syst. Evol. Microbiol.">
        <title>The Global Catalogue of Microorganisms (GCM) 10K type strain sequencing project: providing services to taxonomists for standard genome sequencing and annotation.</title>
        <authorList>
            <consortium name="The Broad Institute Genomics Platform"/>
            <consortium name="The Broad Institute Genome Sequencing Center for Infectious Disease"/>
            <person name="Wu L."/>
            <person name="Ma J."/>
        </authorList>
    </citation>
    <scope>NUCLEOTIDE SEQUENCE [LARGE SCALE GENOMIC DNA]</scope>
    <source>
        <strain evidence="10">JCM 17459</strain>
    </source>
</reference>
<evidence type="ECO:0000256" key="7">
    <source>
        <dbReference type="SAM" id="Phobius"/>
    </source>
</evidence>
<dbReference type="RefSeq" id="WP_345039040.1">
    <property type="nucleotide sequence ID" value="NZ_BAABBA010000005.1"/>
</dbReference>
<feature type="transmembrane region" description="Helical" evidence="7">
    <location>
        <begin position="279"/>
        <end position="296"/>
    </location>
</feature>
<dbReference type="Pfam" id="PF07690">
    <property type="entry name" value="MFS_1"/>
    <property type="match status" value="1"/>
</dbReference>
<dbReference type="EMBL" id="BAABBA010000005">
    <property type="protein sequence ID" value="GAA4286951.1"/>
    <property type="molecule type" value="Genomic_DNA"/>
</dbReference>
<protein>
    <submittedName>
        <fullName evidence="9">MFS transporter</fullName>
    </submittedName>
</protein>
<comment type="caution">
    <text evidence="9">The sequence shown here is derived from an EMBL/GenBank/DDBJ whole genome shotgun (WGS) entry which is preliminary data.</text>
</comment>
<keyword evidence="3" id="KW-1003">Cell membrane</keyword>
<evidence type="ECO:0000256" key="5">
    <source>
        <dbReference type="ARBA" id="ARBA00022989"/>
    </source>
</evidence>